<sequence length="256" mass="29648">MQPIVDTHAHLDDPLFDQDREQMIERMKLRGIHQVVLPGISASHWQRQQTISQVFDMPFAIGIHPWFCSEGPEQMLALKNELECLQHHPRLVAIGECGLDAYRKDTWHLQHENLRFQLLIAQKMKLPVILHVVKAHDQILTLLKEFELDRGGVIHAFNGSYELGMQYVRLGFKLGIGSAVINERSKKLRRAVSLLPIESMVAETDSPFMPPKNRPVFRHSPLFIEQYIEEISRLRKKTTVSIKEQLFCNSIQLFDI</sequence>
<dbReference type="EMBL" id="BMPZ01000002">
    <property type="protein sequence ID" value="GGI72908.1"/>
    <property type="molecule type" value="Genomic_DNA"/>
</dbReference>
<proteinExistence type="inferred from homology"/>
<dbReference type="AlphaFoldDB" id="A0A917N7P9"/>
<dbReference type="GO" id="GO:0005829">
    <property type="term" value="C:cytosol"/>
    <property type="evidence" value="ECO:0007669"/>
    <property type="project" value="TreeGrafter"/>
</dbReference>
<dbReference type="SUPFAM" id="SSF51556">
    <property type="entry name" value="Metallo-dependent hydrolases"/>
    <property type="match status" value="1"/>
</dbReference>
<name>A0A917N7P9_9GAMM</name>
<dbReference type="PANTHER" id="PTHR46124">
    <property type="entry name" value="D-AMINOACYL-TRNA DEACYLASE"/>
    <property type="match status" value="1"/>
</dbReference>
<dbReference type="InterPro" id="IPR018228">
    <property type="entry name" value="DNase_TatD-rel_CS"/>
</dbReference>
<evidence type="ECO:0000313" key="5">
    <source>
        <dbReference type="EMBL" id="GGI72908.1"/>
    </source>
</evidence>
<comment type="caution">
    <text evidence="5">The sequence shown here is derived from an EMBL/GenBank/DDBJ whole genome shotgun (WGS) entry which is preliminary data.</text>
</comment>
<dbReference type="InterPro" id="IPR032466">
    <property type="entry name" value="Metal_Hydrolase"/>
</dbReference>
<dbReference type="Pfam" id="PF01026">
    <property type="entry name" value="TatD_DNase"/>
    <property type="match status" value="1"/>
</dbReference>
<dbReference type="Gene3D" id="3.20.20.140">
    <property type="entry name" value="Metal-dependent hydrolases"/>
    <property type="match status" value="1"/>
</dbReference>
<feature type="binding site" evidence="4">
    <location>
        <position position="8"/>
    </location>
    <ligand>
        <name>a divalent metal cation</name>
        <dbReference type="ChEBI" id="CHEBI:60240"/>
        <label>1</label>
    </ligand>
</feature>
<protein>
    <submittedName>
        <fullName evidence="5">Hydrolase TatD family protein</fullName>
    </submittedName>
</protein>
<dbReference type="FunFam" id="3.20.20.140:FF:000005">
    <property type="entry name" value="TatD family hydrolase"/>
    <property type="match status" value="1"/>
</dbReference>
<feature type="binding site" evidence="4">
    <location>
        <position position="205"/>
    </location>
    <ligand>
        <name>a divalent metal cation</name>
        <dbReference type="ChEBI" id="CHEBI:60240"/>
        <label>1</label>
    </ligand>
</feature>
<evidence type="ECO:0000313" key="6">
    <source>
        <dbReference type="Proteomes" id="UP000613743"/>
    </source>
</evidence>
<reference evidence="5" key="1">
    <citation type="journal article" date="2014" name="Int. J. Syst. Evol. Microbiol.">
        <title>Complete genome sequence of Corynebacterium casei LMG S-19264T (=DSM 44701T), isolated from a smear-ripened cheese.</title>
        <authorList>
            <consortium name="US DOE Joint Genome Institute (JGI-PGF)"/>
            <person name="Walter F."/>
            <person name="Albersmeier A."/>
            <person name="Kalinowski J."/>
            <person name="Ruckert C."/>
        </authorList>
    </citation>
    <scope>NUCLEOTIDE SEQUENCE</scope>
    <source>
        <strain evidence="5">JCM 30804</strain>
    </source>
</reference>
<keyword evidence="3 5" id="KW-0378">Hydrolase</keyword>
<feature type="binding site" evidence="4">
    <location>
        <position position="96"/>
    </location>
    <ligand>
        <name>a divalent metal cation</name>
        <dbReference type="ChEBI" id="CHEBI:60240"/>
        <label>1</label>
    </ligand>
</feature>
<evidence type="ECO:0000256" key="3">
    <source>
        <dbReference type="ARBA" id="ARBA00022801"/>
    </source>
</evidence>
<dbReference type="PROSITE" id="PS01137">
    <property type="entry name" value="TATD_1"/>
    <property type="match status" value="1"/>
</dbReference>
<keyword evidence="6" id="KW-1185">Reference proteome</keyword>
<keyword evidence="2 4" id="KW-0479">Metal-binding</keyword>
<comment type="similarity">
    <text evidence="1">Belongs to the metallo-dependent hydrolases superfamily. TatD-type hydrolase family.</text>
</comment>
<dbReference type="InterPro" id="IPR001130">
    <property type="entry name" value="TatD-like"/>
</dbReference>
<feature type="binding site" evidence="4">
    <location>
        <position position="10"/>
    </location>
    <ligand>
        <name>a divalent metal cation</name>
        <dbReference type="ChEBI" id="CHEBI:60240"/>
        <label>1</label>
    </ligand>
</feature>
<feature type="binding site" evidence="4">
    <location>
        <position position="155"/>
    </location>
    <ligand>
        <name>a divalent metal cation</name>
        <dbReference type="ChEBI" id="CHEBI:60240"/>
        <label>2</label>
    </ligand>
</feature>
<organism evidence="5 6">
    <name type="scientific">Shewanella gelidii</name>
    <dbReference type="NCBI Taxonomy" id="1642821"/>
    <lineage>
        <taxon>Bacteria</taxon>
        <taxon>Pseudomonadati</taxon>
        <taxon>Pseudomonadota</taxon>
        <taxon>Gammaproteobacteria</taxon>
        <taxon>Alteromonadales</taxon>
        <taxon>Shewanellaceae</taxon>
        <taxon>Shewanella</taxon>
    </lineage>
</organism>
<accession>A0A917N7P9</accession>
<dbReference type="PANTHER" id="PTHR46124:SF3">
    <property type="entry name" value="HYDROLASE"/>
    <property type="match status" value="1"/>
</dbReference>
<evidence type="ECO:0000256" key="1">
    <source>
        <dbReference type="ARBA" id="ARBA00009275"/>
    </source>
</evidence>
<feature type="binding site" evidence="4">
    <location>
        <position position="131"/>
    </location>
    <ligand>
        <name>a divalent metal cation</name>
        <dbReference type="ChEBI" id="CHEBI:60240"/>
        <label>2</label>
    </ligand>
</feature>
<evidence type="ECO:0000256" key="2">
    <source>
        <dbReference type="ARBA" id="ARBA00022723"/>
    </source>
</evidence>
<dbReference type="GO" id="GO:0046872">
    <property type="term" value="F:metal ion binding"/>
    <property type="evidence" value="ECO:0007669"/>
    <property type="project" value="UniProtKB-KW"/>
</dbReference>
<dbReference type="RefSeq" id="WP_188918111.1">
    <property type="nucleotide sequence ID" value="NZ_BMPZ01000002.1"/>
</dbReference>
<gene>
    <name evidence="5" type="ORF">GCM10009332_07980</name>
</gene>
<reference evidence="5" key="2">
    <citation type="submission" date="2020-09" db="EMBL/GenBank/DDBJ databases">
        <authorList>
            <person name="Sun Q."/>
            <person name="Ohkuma M."/>
        </authorList>
    </citation>
    <scope>NUCLEOTIDE SEQUENCE</scope>
    <source>
        <strain evidence="5">JCM 30804</strain>
    </source>
</reference>
<dbReference type="Proteomes" id="UP000613743">
    <property type="component" value="Unassembled WGS sequence"/>
</dbReference>
<dbReference type="GO" id="GO:0016788">
    <property type="term" value="F:hydrolase activity, acting on ester bonds"/>
    <property type="evidence" value="ECO:0007669"/>
    <property type="project" value="InterPro"/>
</dbReference>
<evidence type="ECO:0000256" key="4">
    <source>
        <dbReference type="PIRSR" id="PIRSR005902-1"/>
    </source>
</evidence>
<dbReference type="CDD" id="cd01310">
    <property type="entry name" value="TatD_DNAse"/>
    <property type="match status" value="1"/>
</dbReference>
<dbReference type="PIRSF" id="PIRSF005902">
    <property type="entry name" value="DNase_TatD"/>
    <property type="match status" value="1"/>
</dbReference>